<name>A0ABU6XW08_9FABA</name>
<keyword evidence="1" id="KW-0812">Transmembrane</keyword>
<keyword evidence="3" id="KW-1185">Reference proteome</keyword>
<evidence type="ECO:0008006" key="4">
    <source>
        <dbReference type="Google" id="ProtNLM"/>
    </source>
</evidence>
<evidence type="ECO:0000313" key="2">
    <source>
        <dbReference type="EMBL" id="MED6200938.1"/>
    </source>
</evidence>
<comment type="caution">
    <text evidence="2">The sequence shown here is derived from an EMBL/GenBank/DDBJ whole genome shotgun (WGS) entry which is preliminary data.</text>
</comment>
<dbReference type="EMBL" id="JASCZI010213172">
    <property type="protein sequence ID" value="MED6200938.1"/>
    <property type="molecule type" value="Genomic_DNA"/>
</dbReference>
<accession>A0ABU6XW08</accession>
<organism evidence="2 3">
    <name type="scientific">Stylosanthes scabra</name>
    <dbReference type="NCBI Taxonomy" id="79078"/>
    <lineage>
        <taxon>Eukaryota</taxon>
        <taxon>Viridiplantae</taxon>
        <taxon>Streptophyta</taxon>
        <taxon>Embryophyta</taxon>
        <taxon>Tracheophyta</taxon>
        <taxon>Spermatophyta</taxon>
        <taxon>Magnoliopsida</taxon>
        <taxon>eudicotyledons</taxon>
        <taxon>Gunneridae</taxon>
        <taxon>Pentapetalae</taxon>
        <taxon>rosids</taxon>
        <taxon>fabids</taxon>
        <taxon>Fabales</taxon>
        <taxon>Fabaceae</taxon>
        <taxon>Papilionoideae</taxon>
        <taxon>50 kb inversion clade</taxon>
        <taxon>dalbergioids sensu lato</taxon>
        <taxon>Dalbergieae</taxon>
        <taxon>Pterocarpus clade</taxon>
        <taxon>Stylosanthes</taxon>
    </lineage>
</organism>
<gene>
    <name evidence="2" type="ORF">PIB30_090158</name>
</gene>
<evidence type="ECO:0000256" key="1">
    <source>
        <dbReference type="SAM" id="Phobius"/>
    </source>
</evidence>
<proteinExistence type="predicted"/>
<reference evidence="2 3" key="1">
    <citation type="journal article" date="2023" name="Plants (Basel)">
        <title>Bridging the Gap: Combining Genomics and Transcriptomics Approaches to Understand Stylosanthes scabra, an Orphan Legume from the Brazilian Caatinga.</title>
        <authorList>
            <person name="Ferreira-Neto J.R.C."/>
            <person name="da Silva M.D."/>
            <person name="Binneck E."/>
            <person name="de Melo N.F."/>
            <person name="da Silva R.H."/>
            <person name="de Melo A.L.T.M."/>
            <person name="Pandolfi V."/>
            <person name="Bustamante F.O."/>
            <person name="Brasileiro-Vidal A.C."/>
            <person name="Benko-Iseppon A.M."/>
        </authorList>
    </citation>
    <scope>NUCLEOTIDE SEQUENCE [LARGE SCALE GENOMIC DNA]</scope>
    <source>
        <tissue evidence="2">Leaves</tissue>
    </source>
</reference>
<feature type="transmembrane region" description="Helical" evidence="1">
    <location>
        <begin position="52"/>
        <end position="71"/>
    </location>
</feature>
<protein>
    <recommendedName>
        <fullName evidence="4">Transmembrane protein</fullName>
    </recommendedName>
</protein>
<sequence length="198" mass="22248">MRLVACRRWSGAASSQAGGWFGVAPVVEVTVIVLVVVPIIALGTEIHRCPKVCQIIFVLGIPSSYLFGIFLNRCLLRCFRWSFFGAFFNLFRLRVTTKCNDFLFLSFLKEGTTDGGDPRSGLRLLKCPRLPSLELGVSWAAGLKLKHLQLERLVLRVGGLLRPRPSKLRAVEMLKMVVCKLWPFPWPRGKVCCEPSEN</sequence>
<evidence type="ECO:0000313" key="3">
    <source>
        <dbReference type="Proteomes" id="UP001341840"/>
    </source>
</evidence>
<feature type="transmembrane region" description="Helical" evidence="1">
    <location>
        <begin position="20"/>
        <end position="40"/>
    </location>
</feature>
<keyword evidence="1" id="KW-0472">Membrane</keyword>
<dbReference type="Proteomes" id="UP001341840">
    <property type="component" value="Unassembled WGS sequence"/>
</dbReference>
<keyword evidence="1" id="KW-1133">Transmembrane helix</keyword>